<dbReference type="InterPro" id="IPR051601">
    <property type="entry name" value="Serine_prot/Carboxylest_S33"/>
</dbReference>
<dbReference type="InterPro" id="IPR000073">
    <property type="entry name" value="AB_hydrolase_1"/>
</dbReference>
<dbReference type="PRINTS" id="PR00793">
    <property type="entry name" value="PROAMNOPTASE"/>
</dbReference>
<gene>
    <name evidence="4" type="ORF">DVA86_01855</name>
</gene>
<evidence type="ECO:0000256" key="2">
    <source>
        <dbReference type="ARBA" id="ARBA00022801"/>
    </source>
</evidence>
<dbReference type="InterPro" id="IPR002410">
    <property type="entry name" value="Peptidase_S33"/>
</dbReference>
<evidence type="ECO:0000313" key="4">
    <source>
        <dbReference type="EMBL" id="AXK37016.1"/>
    </source>
</evidence>
<comment type="similarity">
    <text evidence="1">Belongs to the peptidase S33 family.</text>
</comment>
<evidence type="ECO:0000313" key="5">
    <source>
        <dbReference type="Proteomes" id="UP000254425"/>
    </source>
</evidence>
<dbReference type="GO" id="GO:0006508">
    <property type="term" value="P:proteolysis"/>
    <property type="evidence" value="ECO:0007669"/>
    <property type="project" value="InterPro"/>
</dbReference>
<sequence>MISEYAAPGLHVRDHRVRVPLDWSQEGAGAGLSLFARELVDPARRNEDLPCLLYLQGGPGGKAPRPVLRDDESWLGQALRDHRVILLDQRGTGRSSPVDGDTIGRFGTAREAADFLRCFRADSIVADAEHLRTTVFGGKPWTTVGQSYGGFLTLTYLSRAPEGLRACLVTGGLPALAPDAAEVYRRTYPRTEAKNRRFRQRYPDDVATVARIADRLAAGDVRLPDGDVLTIRRLQSLGLDFGRKSGFERVHWLLDEAFADDAFADGAGERLSHTFLDGVRERTAFTGGPLFAVLQESAYGSGPNGPTAWAAQRERAHHPGFREDARPLLFTGEMIYPWMFEEIRALRPFRAAADVLAADEEWPPLYDPERLARNEVPVAAAVYFDDMYVDAGLQLDTADAVGRVQTWVTNEHEHDGLAEDGRVFARLTRMLRDTGDLPG</sequence>
<dbReference type="PANTHER" id="PTHR43248:SF2">
    <property type="entry name" value="PROLYL AMINOPEPTIDASE"/>
    <property type="match status" value="1"/>
</dbReference>
<dbReference type="KEGG" id="sarm:DVA86_01855"/>
<reference evidence="4 5" key="1">
    <citation type="submission" date="2018-07" db="EMBL/GenBank/DDBJ databases">
        <title>Draft genome of the type strain Streptomyces armeniacus ATCC 15676.</title>
        <authorList>
            <person name="Labana P."/>
            <person name="Gosse J.T."/>
            <person name="Boddy C.N."/>
        </authorList>
    </citation>
    <scope>NUCLEOTIDE SEQUENCE [LARGE SCALE GENOMIC DNA]</scope>
    <source>
        <strain evidence="4 5">ATCC 15676</strain>
    </source>
</reference>
<dbReference type="AlphaFoldDB" id="A0A345XZF0"/>
<keyword evidence="2 4" id="KW-0378">Hydrolase</keyword>
<evidence type="ECO:0000259" key="3">
    <source>
        <dbReference type="Pfam" id="PF00561"/>
    </source>
</evidence>
<dbReference type="InterPro" id="IPR029058">
    <property type="entry name" value="AB_hydrolase_fold"/>
</dbReference>
<accession>A0A345XZF0</accession>
<name>A0A345XZF0_9ACTN</name>
<dbReference type="EMBL" id="CP031320">
    <property type="protein sequence ID" value="AXK37016.1"/>
    <property type="molecule type" value="Genomic_DNA"/>
</dbReference>
<dbReference type="Gene3D" id="3.40.50.1820">
    <property type="entry name" value="alpha/beta hydrolase"/>
    <property type="match status" value="1"/>
</dbReference>
<organism evidence="4 5">
    <name type="scientific">Streptomyces armeniacus</name>
    <dbReference type="NCBI Taxonomy" id="83291"/>
    <lineage>
        <taxon>Bacteria</taxon>
        <taxon>Bacillati</taxon>
        <taxon>Actinomycetota</taxon>
        <taxon>Actinomycetes</taxon>
        <taxon>Kitasatosporales</taxon>
        <taxon>Streptomycetaceae</taxon>
        <taxon>Streptomyces</taxon>
    </lineage>
</organism>
<evidence type="ECO:0000256" key="1">
    <source>
        <dbReference type="ARBA" id="ARBA00010088"/>
    </source>
</evidence>
<keyword evidence="5" id="KW-1185">Reference proteome</keyword>
<dbReference type="Proteomes" id="UP000254425">
    <property type="component" value="Chromosome"/>
</dbReference>
<dbReference type="SUPFAM" id="SSF53474">
    <property type="entry name" value="alpha/beta-Hydrolases"/>
    <property type="match status" value="1"/>
</dbReference>
<protein>
    <submittedName>
        <fullName evidence="4">Alpha/beta fold hydrolase</fullName>
    </submittedName>
</protein>
<feature type="domain" description="AB hydrolase-1" evidence="3">
    <location>
        <begin position="52"/>
        <end position="196"/>
    </location>
</feature>
<dbReference type="PANTHER" id="PTHR43248">
    <property type="entry name" value="2-SUCCINYL-6-HYDROXY-2,4-CYCLOHEXADIENE-1-CARBOXYLATE SYNTHASE"/>
    <property type="match status" value="1"/>
</dbReference>
<dbReference type="GO" id="GO:0004177">
    <property type="term" value="F:aminopeptidase activity"/>
    <property type="evidence" value="ECO:0007669"/>
    <property type="project" value="UniProtKB-EC"/>
</dbReference>
<proteinExistence type="inferred from homology"/>
<dbReference type="Pfam" id="PF00561">
    <property type="entry name" value="Abhydrolase_1"/>
    <property type="match status" value="1"/>
</dbReference>